<feature type="domain" description="Plant heme peroxidase family profile" evidence="9">
    <location>
        <begin position="1"/>
        <end position="128"/>
    </location>
</feature>
<dbReference type="InterPro" id="IPR002016">
    <property type="entry name" value="Haem_peroxidase"/>
</dbReference>
<organism evidence="10 11">
    <name type="scientific">Candida viswanathii</name>
    <dbReference type="NCBI Taxonomy" id="5486"/>
    <lineage>
        <taxon>Eukaryota</taxon>
        <taxon>Fungi</taxon>
        <taxon>Dikarya</taxon>
        <taxon>Ascomycota</taxon>
        <taxon>Saccharomycotina</taxon>
        <taxon>Pichiomycetes</taxon>
        <taxon>Debaryomycetaceae</taxon>
        <taxon>Candida/Lodderomyces clade</taxon>
        <taxon>Candida</taxon>
    </lineage>
</organism>
<reference evidence="10 11" key="1">
    <citation type="submission" date="2018-06" db="EMBL/GenBank/DDBJ databases">
        <title>Whole genome sequencing of Candida tropicalis (genome annotated by CSBL at Korea University).</title>
        <authorList>
            <person name="Ahn J."/>
        </authorList>
    </citation>
    <scope>NUCLEOTIDE SEQUENCE [LARGE SCALE GENOMIC DNA]</scope>
    <source>
        <strain evidence="10 11">ATCC 20962</strain>
    </source>
</reference>
<proteinExistence type="inferred from homology"/>
<evidence type="ECO:0000259" key="9">
    <source>
        <dbReference type="PROSITE" id="PS50873"/>
    </source>
</evidence>
<dbReference type="Gene3D" id="1.10.520.10">
    <property type="match status" value="1"/>
</dbReference>
<dbReference type="AlphaFoldDB" id="A0A367XZK8"/>
<evidence type="ECO:0000256" key="8">
    <source>
        <dbReference type="RuleBase" id="RU363051"/>
    </source>
</evidence>
<dbReference type="GO" id="GO:0020037">
    <property type="term" value="F:heme binding"/>
    <property type="evidence" value="ECO:0007669"/>
    <property type="project" value="UniProtKB-UniRule"/>
</dbReference>
<keyword evidence="6 8" id="KW-0560">Oxidoreductase</keyword>
<dbReference type="PROSITE" id="PS50873">
    <property type="entry name" value="PEROXIDASE_4"/>
    <property type="match status" value="1"/>
</dbReference>
<dbReference type="InterPro" id="IPR002207">
    <property type="entry name" value="Peroxidase_I"/>
</dbReference>
<dbReference type="GO" id="GO:0034599">
    <property type="term" value="P:cellular response to oxidative stress"/>
    <property type="evidence" value="ECO:0007669"/>
    <property type="project" value="InterPro"/>
</dbReference>
<evidence type="ECO:0000313" key="10">
    <source>
        <dbReference type="EMBL" id="RCK58211.1"/>
    </source>
</evidence>
<dbReference type="InterPro" id="IPR044831">
    <property type="entry name" value="Ccp1-like"/>
</dbReference>
<dbReference type="GO" id="GO:0042744">
    <property type="term" value="P:hydrogen peroxide catabolic process"/>
    <property type="evidence" value="ECO:0007669"/>
    <property type="project" value="TreeGrafter"/>
</dbReference>
<comment type="function">
    <text evidence="1">Destroys radicals which are normally produced within the cells and which are toxic to biological systems.</text>
</comment>
<keyword evidence="5" id="KW-0479">Metal-binding</keyword>
<comment type="caution">
    <text evidence="10">The sequence shown here is derived from an EMBL/GenBank/DDBJ whole genome shotgun (WGS) entry which is preliminary data.</text>
</comment>
<gene>
    <name evidence="10" type="primary">CCP2_2</name>
    <name evidence="10" type="ORF">Cantr_06349</name>
</gene>
<sequence length="128" mass="14802">MGFTDQETVALVGAHGVGRCHPKFSGWEGKWTPNPLWFSNEFYKVLLGEVWVQETLAETGRTQYFNADRSLIMLNTDMELLRDGEYRKWVEIYAEDRERYFEDFAAAFGKLLELGIKRDSRGAVQIGK</sequence>
<accession>A0A367XZK8</accession>
<evidence type="ECO:0000256" key="4">
    <source>
        <dbReference type="ARBA" id="ARBA00022617"/>
    </source>
</evidence>
<evidence type="ECO:0000256" key="7">
    <source>
        <dbReference type="ARBA" id="ARBA00023004"/>
    </source>
</evidence>
<dbReference type="PANTHER" id="PTHR31356">
    <property type="entry name" value="THYLAKOID LUMENAL 29 KDA PROTEIN, CHLOROPLASTIC-RELATED"/>
    <property type="match status" value="1"/>
</dbReference>
<dbReference type="Pfam" id="PF00141">
    <property type="entry name" value="peroxidase"/>
    <property type="match status" value="1"/>
</dbReference>
<evidence type="ECO:0000313" key="11">
    <source>
        <dbReference type="Proteomes" id="UP000253472"/>
    </source>
</evidence>
<dbReference type="GO" id="GO:0004601">
    <property type="term" value="F:peroxidase activity"/>
    <property type="evidence" value="ECO:0007669"/>
    <property type="project" value="UniProtKB-KW"/>
</dbReference>
<dbReference type="PRINTS" id="PR00459">
    <property type="entry name" value="ASPEROXIDASE"/>
</dbReference>
<dbReference type="InterPro" id="IPR010255">
    <property type="entry name" value="Haem_peroxidase_sf"/>
</dbReference>
<keyword evidence="3 8" id="KW-0575">Peroxidase</keyword>
<protein>
    <recommendedName>
        <fullName evidence="8">Peroxidase</fullName>
        <ecNumber evidence="8">1.11.1.-</ecNumber>
    </recommendedName>
</protein>
<keyword evidence="7" id="KW-0408">Iron</keyword>
<dbReference type="EC" id="1.11.1.-" evidence="8"/>
<dbReference type="Gene3D" id="1.10.420.10">
    <property type="entry name" value="Peroxidase, domain 2"/>
    <property type="match status" value="1"/>
</dbReference>
<evidence type="ECO:0000256" key="3">
    <source>
        <dbReference type="ARBA" id="ARBA00022559"/>
    </source>
</evidence>
<dbReference type="SUPFAM" id="SSF48113">
    <property type="entry name" value="Heme-dependent peroxidases"/>
    <property type="match status" value="1"/>
</dbReference>
<evidence type="ECO:0000256" key="6">
    <source>
        <dbReference type="ARBA" id="ARBA00023002"/>
    </source>
</evidence>
<dbReference type="GO" id="GO:0046872">
    <property type="term" value="F:metal ion binding"/>
    <property type="evidence" value="ECO:0007669"/>
    <property type="project" value="UniProtKB-UniRule"/>
</dbReference>
<evidence type="ECO:0000256" key="2">
    <source>
        <dbReference type="ARBA" id="ARBA00005997"/>
    </source>
</evidence>
<name>A0A367XZK8_9ASCO</name>
<dbReference type="OrthoDB" id="2859658at2759"/>
<evidence type="ECO:0000256" key="5">
    <source>
        <dbReference type="ARBA" id="ARBA00022723"/>
    </source>
</evidence>
<comment type="similarity">
    <text evidence="2">Belongs to the peroxidase family. Cytochrome c peroxidase subfamily.</text>
</comment>
<dbReference type="STRING" id="5486.A0A367XZK8"/>
<dbReference type="EMBL" id="QLNQ01000028">
    <property type="protein sequence ID" value="RCK58211.1"/>
    <property type="molecule type" value="Genomic_DNA"/>
</dbReference>
<keyword evidence="4" id="KW-0349">Heme</keyword>
<dbReference type="Proteomes" id="UP000253472">
    <property type="component" value="Unassembled WGS sequence"/>
</dbReference>
<dbReference type="GO" id="GO:0000302">
    <property type="term" value="P:response to reactive oxygen species"/>
    <property type="evidence" value="ECO:0007669"/>
    <property type="project" value="TreeGrafter"/>
</dbReference>
<evidence type="ECO:0000256" key="1">
    <source>
        <dbReference type="ARBA" id="ARBA00003917"/>
    </source>
</evidence>
<keyword evidence="11" id="KW-1185">Reference proteome</keyword>
<dbReference type="PANTHER" id="PTHR31356:SF36">
    <property type="entry name" value="L-ASCORBATE PEROXIDASE 3"/>
    <property type="match status" value="1"/>
</dbReference>